<organism evidence="1 2">
    <name type="scientific">Candidatus Collierbacteria bacterium CG09_land_8_20_14_0_10_46_12</name>
    <dbReference type="NCBI Taxonomy" id="1974533"/>
    <lineage>
        <taxon>Bacteria</taxon>
        <taxon>Candidatus Collieribacteriota</taxon>
    </lineage>
</organism>
<proteinExistence type="predicted"/>
<evidence type="ECO:0000313" key="2">
    <source>
        <dbReference type="Proteomes" id="UP000229574"/>
    </source>
</evidence>
<evidence type="ECO:0008006" key="3">
    <source>
        <dbReference type="Google" id="ProtNLM"/>
    </source>
</evidence>
<dbReference type="InterPro" id="IPR014942">
    <property type="entry name" value="AbiEii"/>
</dbReference>
<comment type="caution">
    <text evidence="1">The sequence shown here is derived from an EMBL/GenBank/DDBJ whole genome shotgun (WGS) entry which is preliminary data.</text>
</comment>
<dbReference type="Pfam" id="PF08843">
    <property type="entry name" value="AbiEii"/>
    <property type="match status" value="1"/>
</dbReference>
<gene>
    <name evidence="1" type="ORF">COT54_00805</name>
</gene>
<accession>A0A2H0X1W5</accession>
<dbReference type="AlphaFoldDB" id="A0A2H0X1W5"/>
<dbReference type="Proteomes" id="UP000229574">
    <property type="component" value="Unassembled WGS sequence"/>
</dbReference>
<evidence type="ECO:0000313" key="1">
    <source>
        <dbReference type="EMBL" id="PIS18158.1"/>
    </source>
</evidence>
<sequence length="203" mass="23982">MHQTILTPEQTKLLSLIQQFSKDFYLVGGTALALQYGHRRSIDFDLFSANLFSNRSIRQKIRTHHTINHVHIESEGEFTMILDQIKTTFFHFEYPITHDLWFEKYISMPDDLTIGAMKAFAMGQRNKWKDYADLYFIFQHHSLQAVIDKAEELFGIGEFNSRLFREQLAYHKDISYREEIEWMSGFETSKEVILTKLIDISTT</sequence>
<name>A0A2H0X1W5_9BACT</name>
<protein>
    <recommendedName>
        <fullName evidence="3">Nucleotidyl transferase AbiEii/AbiGii toxin family protein</fullName>
    </recommendedName>
</protein>
<reference evidence="2" key="1">
    <citation type="submission" date="2017-09" db="EMBL/GenBank/DDBJ databases">
        <title>Depth-based differentiation of microbial function through sediment-hosted aquifers and enrichment of novel symbionts in the deep terrestrial subsurface.</title>
        <authorList>
            <person name="Probst A.J."/>
            <person name="Ladd B."/>
            <person name="Jarett J.K."/>
            <person name="Geller-Mcgrath D.E."/>
            <person name="Sieber C.M.K."/>
            <person name="Emerson J.B."/>
            <person name="Anantharaman K."/>
            <person name="Thomas B.C."/>
            <person name="Malmstrom R."/>
            <person name="Stieglmeier M."/>
            <person name="Klingl A."/>
            <person name="Woyke T."/>
            <person name="Ryan C.M."/>
            <person name="Banfield J.F."/>
        </authorList>
    </citation>
    <scope>NUCLEOTIDE SEQUENCE [LARGE SCALE GENOMIC DNA]</scope>
</reference>
<dbReference type="EMBL" id="PEYY01000033">
    <property type="protein sequence ID" value="PIS18158.1"/>
    <property type="molecule type" value="Genomic_DNA"/>
</dbReference>